<keyword evidence="2" id="KW-0560">Oxidoreductase</keyword>
<reference evidence="4" key="1">
    <citation type="submission" date="2023-06" db="EMBL/GenBank/DDBJ databases">
        <title>Survivors Of The Sea: Transcriptome response of Skeletonema marinoi to long-term dormancy.</title>
        <authorList>
            <person name="Pinder M.I.M."/>
            <person name="Kourtchenko O."/>
            <person name="Robertson E.K."/>
            <person name="Larsson T."/>
            <person name="Maumus F."/>
            <person name="Osuna-Cruz C.M."/>
            <person name="Vancaester E."/>
            <person name="Stenow R."/>
            <person name="Vandepoele K."/>
            <person name="Ploug H."/>
            <person name="Bruchert V."/>
            <person name="Godhe A."/>
            <person name="Topel M."/>
        </authorList>
    </citation>
    <scope>NUCLEOTIDE SEQUENCE</scope>
    <source>
        <strain evidence="4">R05AC</strain>
    </source>
</reference>
<feature type="transmembrane region" description="Helical" evidence="3">
    <location>
        <begin position="389"/>
        <end position="405"/>
    </location>
</feature>
<feature type="transmembrane region" description="Helical" evidence="3">
    <location>
        <begin position="12"/>
        <end position="36"/>
    </location>
</feature>
<evidence type="ECO:0000313" key="4">
    <source>
        <dbReference type="EMBL" id="KAK1734455.1"/>
    </source>
</evidence>
<gene>
    <name evidence="4" type="ORF">QTG54_014962</name>
</gene>
<keyword evidence="3" id="KW-1133">Transmembrane helix</keyword>
<dbReference type="Gene3D" id="3.40.50.720">
    <property type="entry name" value="NAD(P)-binding Rossmann-like Domain"/>
    <property type="match status" value="1"/>
</dbReference>
<dbReference type="Proteomes" id="UP001224775">
    <property type="component" value="Unassembled WGS sequence"/>
</dbReference>
<evidence type="ECO:0000313" key="5">
    <source>
        <dbReference type="Proteomes" id="UP001224775"/>
    </source>
</evidence>
<feature type="transmembrane region" description="Helical" evidence="3">
    <location>
        <begin position="57"/>
        <end position="77"/>
    </location>
</feature>
<proteinExistence type="inferred from homology"/>
<comment type="caution">
    <text evidence="4">The sequence shown here is derived from an EMBL/GenBank/DDBJ whole genome shotgun (WGS) entry which is preliminary data.</text>
</comment>
<dbReference type="Pfam" id="PF00106">
    <property type="entry name" value="adh_short"/>
    <property type="match status" value="1"/>
</dbReference>
<accession>A0AAD8XVZ4</accession>
<keyword evidence="3" id="KW-0812">Transmembrane</keyword>
<dbReference type="GO" id="GO:0016491">
    <property type="term" value="F:oxidoreductase activity"/>
    <property type="evidence" value="ECO:0007669"/>
    <property type="project" value="UniProtKB-KW"/>
</dbReference>
<feature type="transmembrane region" description="Helical" evidence="3">
    <location>
        <begin position="97"/>
        <end position="115"/>
    </location>
</feature>
<organism evidence="4 5">
    <name type="scientific">Skeletonema marinoi</name>
    <dbReference type="NCBI Taxonomy" id="267567"/>
    <lineage>
        <taxon>Eukaryota</taxon>
        <taxon>Sar</taxon>
        <taxon>Stramenopiles</taxon>
        <taxon>Ochrophyta</taxon>
        <taxon>Bacillariophyta</taxon>
        <taxon>Coscinodiscophyceae</taxon>
        <taxon>Thalassiosirophycidae</taxon>
        <taxon>Thalassiosirales</taxon>
        <taxon>Skeletonemataceae</taxon>
        <taxon>Skeletonema</taxon>
        <taxon>Skeletonema marinoi-dohrnii complex</taxon>
    </lineage>
</organism>
<dbReference type="PANTHER" id="PTHR24320">
    <property type="entry name" value="RETINOL DEHYDROGENASE"/>
    <property type="match status" value="1"/>
</dbReference>
<protein>
    <submittedName>
        <fullName evidence="4">Retinol dehydrogenase-related protein</fullName>
    </submittedName>
</protein>
<dbReference type="EMBL" id="JATAAI010000039">
    <property type="protein sequence ID" value="KAK1734455.1"/>
    <property type="molecule type" value="Genomic_DNA"/>
</dbReference>
<dbReference type="InterPro" id="IPR036291">
    <property type="entry name" value="NAD(P)-bd_dom_sf"/>
</dbReference>
<comment type="similarity">
    <text evidence="1">Belongs to the short-chain dehydrogenases/reductases (SDR) family.</text>
</comment>
<sequence>MTSPQLLTLPLTAATAVQLLLPLLSLIYSVAVHIFLSSFNERSLFRFHHWNPIMIRAVLFCFGATFSSFTSSASRGHDDDDYDGSVQSNAAILSTQLIYIIATIIIATLSTRLILQTRQIEINGPPPPVSANLQGKVIFITGANSGIGLETTRLLYHQYNATVILACRSRARAIEAIQSIDPSWKECRYTNNNSSSSSGAIRLGNRMHFLPLDLTSIQSIQTAAKIFLEEMKMPLHVLINNAGVMLNERMETVDGLEMTMAANHLGHFLLTNLLLPKLRETAMNDKHPTKVMTVSSSLYTNAVRPSSRSSNNKNETTKWNNEPGIDLLDLQCQNKPYRLFVQYAQSKLANILFARELGRREKLLHGGLVQSHVLHPGLVRTNVTRNMPWYLYYPNLVFSLFMMMLQKSPQCGAYTTVYCAVTDEESDDSCYFVNSKKQPLDELALSDAEGRALWKLSCRLMSLPLEKES</sequence>
<evidence type="ECO:0000256" key="1">
    <source>
        <dbReference type="ARBA" id="ARBA00006484"/>
    </source>
</evidence>
<keyword evidence="3" id="KW-0472">Membrane</keyword>
<dbReference type="PANTHER" id="PTHR24320:SF152">
    <property type="entry name" value="SHORT-CHAIN DEHYDROGENASE_REDUCTASE FAMILY PROTEIN"/>
    <property type="match status" value="1"/>
</dbReference>
<evidence type="ECO:0000256" key="3">
    <source>
        <dbReference type="SAM" id="Phobius"/>
    </source>
</evidence>
<evidence type="ECO:0000256" key="2">
    <source>
        <dbReference type="ARBA" id="ARBA00023002"/>
    </source>
</evidence>
<keyword evidence="5" id="KW-1185">Reference proteome</keyword>
<dbReference type="AlphaFoldDB" id="A0AAD8XVZ4"/>
<name>A0AAD8XVZ4_9STRA</name>
<dbReference type="InterPro" id="IPR002347">
    <property type="entry name" value="SDR_fam"/>
</dbReference>
<dbReference type="SUPFAM" id="SSF51735">
    <property type="entry name" value="NAD(P)-binding Rossmann-fold domains"/>
    <property type="match status" value="1"/>
</dbReference>